<organism evidence="8 9">
    <name type="scientific">Patulibacter medicamentivorans</name>
    <dbReference type="NCBI Taxonomy" id="1097667"/>
    <lineage>
        <taxon>Bacteria</taxon>
        <taxon>Bacillati</taxon>
        <taxon>Actinomycetota</taxon>
        <taxon>Thermoleophilia</taxon>
        <taxon>Solirubrobacterales</taxon>
        <taxon>Patulibacteraceae</taxon>
        <taxon>Patulibacter</taxon>
    </lineage>
</organism>
<keyword evidence="5 7" id="KW-1133">Transmembrane helix</keyword>
<evidence type="ECO:0000256" key="5">
    <source>
        <dbReference type="ARBA" id="ARBA00022989"/>
    </source>
</evidence>
<accession>H0EAU7</accession>
<dbReference type="EMBL" id="AGUD01000299">
    <property type="protein sequence ID" value="EHN09165.1"/>
    <property type="molecule type" value="Genomic_DNA"/>
</dbReference>
<evidence type="ECO:0000256" key="1">
    <source>
        <dbReference type="ARBA" id="ARBA00004651"/>
    </source>
</evidence>
<evidence type="ECO:0000256" key="7">
    <source>
        <dbReference type="SAM" id="Phobius"/>
    </source>
</evidence>
<sequence length="454" mass="48553">MAVMGAVQTGRNLVLPAVVGPSEYGLWGALLVAGALLAAFRTTGANEIFVGQNEEDQEQAFQRVFAIEVTVNALLMVITVAVAPLLALMYGDDRLLLLGMATALAWPAQTLQAPLWMLNRTMQFGRLRLIQSVDPVIGTIVAIGLAVAGLGAWAIVLGILVGAWGTALIAIVISPYKLRPRFDREALRRYGGISVPLWLSAVTASLVSLGLMVLARWEIGLVAVGAVTLAANLTFFAQRLDQAVSTVLYPAIAAAQDKPDVLHETFGKANRVGLAWAVPVAALLVVFGPELVPLLYGDEWRDAIPVVQWFAIAIAIAHLGTNWWQYELVQGDARPMAVNGVMAIVFFVVLQIPPVLLWGLEGLAISAVAQALGQLAVRTIYVRRRFGHWSPIGLALRSLLPVLPATAAGYGLLRTDLPLGASIGTFLVLLLAGTLLFERSLVREIGGYLRGAVR</sequence>
<feature type="transmembrane region" description="Helical" evidence="7">
    <location>
        <begin position="274"/>
        <end position="297"/>
    </location>
</feature>
<evidence type="ECO:0000313" key="8">
    <source>
        <dbReference type="EMBL" id="EHN09165.1"/>
    </source>
</evidence>
<dbReference type="PANTHER" id="PTHR30250:SF10">
    <property type="entry name" value="LIPOPOLYSACCHARIDE BIOSYNTHESIS PROTEIN WZXC"/>
    <property type="match status" value="1"/>
</dbReference>
<feature type="transmembrane region" description="Helical" evidence="7">
    <location>
        <begin position="303"/>
        <end position="324"/>
    </location>
</feature>
<dbReference type="GO" id="GO:0005886">
    <property type="term" value="C:plasma membrane"/>
    <property type="evidence" value="ECO:0007669"/>
    <property type="project" value="UniProtKB-SubCell"/>
</dbReference>
<comment type="similarity">
    <text evidence="2">Belongs to the polysaccharide synthase family.</text>
</comment>
<feature type="transmembrane region" description="Helical" evidence="7">
    <location>
        <begin position="129"/>
        <end position="147"/>
    </location>
</feature>
<evidence type="ECO:0000256" key="6">
    <source>
        <dbReference type="ARBA" id="ARBA00023136"/>
    </source>
</evidence>
<feature type="transmembrane region" description="Helical" evidence="7">
    <location>
        <begin position="153"/>
        <end position="174"/>
    </location>
</feature>
<feature type="transmembrane region" description="Helical" evidence="7">
    <location>
        <begin position="24"/>
        <end position="43"/>
    </location>
</feature>
<comment type="subcellular location">
    <subcellularLocation>
        <location evidence="1">Cell membrane</location>
        <topology evidence="1">Multi-pass membrane protein</topology>
    </subcellularLocation>
</comment>
<feature type="transmembrane region" description="Helical" evidence="7">
    <location>
        <begin position="336"/>
        <end position="357"/>
    </location>
</feature>
<proteinExistence type="inferred from homology"/>
<feature type="transmembrane region" description="Helical" evidence="7">
    <location>
        <begin position="64"/>
        <end position="89"/>
    </location>
</feature>
<keyword evidence="3" id="KW-1003">Cell membrane</keyword>
<protein>
    <submittedName>
        <fullName evidence="8">Polysaccharide biosynthesis protein putative</fullName>
    </submittedName>
</protein>
<gene>
    <name evidence="8" type="ORF">PAI11_39720</name>
</gene>
<feature type="transmembrane region" description="Helical" evidence="7">
    <location>
        <begin position="95"/>
        <end position="117"/>
    </location>
</feature>
<dbReference type="AlphaFoldDB" id="H0EAU7"/>
<feature type="transmembrane region" description="Helical" evidence="7">
    <location>
        <begin position="219"/>
        <end position="237"/>
    </location>
</feature>
<evidence type="ECO:0000313" key="9">
    <source>
        <dbReference type="Proteomes" id="UP000005143"/>
    </source>
</evidence>
<name>H0EAU7_9ACTN</name>
<keyword evidence="6 7" id="KW-0472">Membrane</keyword>
<evidence type="ECO:0000256" key="4">
    <source>
        <dbReference type="ARBA" id="ARBA00022692"/>
    </source>
</evidence>
<dbReference type="Pfam" id="PF13440">
    <property type="entry name" value="Polysacc_synt_3"/>
    <property type="match status" value="1"/>
</dbReference>
<dbReference type="InterPro" id="IPR050833">
    <property type="entry name" value="Poly_Biosynth_Transport"/>
</dbReference>
<keyword evidence="4 7" id="KW-0812">Transmembrane</keyword>
<evidence type="ECO:0000256" key="2">
    <source>
        <dbReference type="ARBA" id="ARBA00007430"/>
    </source>
</evidence>
<dbReference type="Proteomes" id="UP000005143">
    <property type="component" value="Unassembled WGS sequence"/>
</dbReference>
<evidence type="ECO:0000256" key="3">
    <source>
        <dbReference type="ARBA" id="ARBA00022475"/>
    </source>
</evidence>
<dbReference type="PATRIC" id="fig|1097667.3.peg.3936"/>
<comment type="caution">
    <text evidence="8">The sequence shown here is derived from an EMBL/GenBank/DDBJ whole genome shotgun (WGS) entry which is preliminary data.</text>
</comment>
<reference evidence="8 9" key="1">
    <citation type="journal article" date="2013" name="Biodegradation">
        <title>Quantitative proteomic analysis of ibuprofen-degrading Patulibacter sp. strain I11.</title>
        <authorList>
            <person name="Almeida B."/>
            <person name="Kjeldal H."/>
            <person name="Lolas I."/>
            <person name="Knudsen A.D."/>
            <person name="Carvalho G."/>
            <person name="Nielsen K.L."/>
            <person name="Barreto Crespo M.T."/>
            <person name="Stensballe A."/>
            <person name="Nielsen J.L."/>
        </authorList>
    </citation>
    <scope>NUCLEOTIDE SEQUENCE [LARGE SCALE GENOMIC DNA]</scope>
    <source>
        <strain evidence="8 9">I11</strain>
    </source>
</reference>
<dbReference type="PANTHER" id="PTHR30250">
    <property type="entry name" value="PST FAMILY PREDICTED COLANIC ACID TRANSPORTER"/>
    <property type="match status" value="1"/>
</dbReference>
<feature type="transmembrane region" description="Helical" evidence="7">
    <location>
        <begin position="195"/>
        <end position="213"/>
    </location>
</feature>
<feature type="transmembrane region" description="Helical" evidence="7">
    <location>
        <begin position="419"/>
        <end position="437"/>
    </location>
</feature>
<keyword evidence="9" id="KW-1185">Reference proteome</keyword>